<evidence type="ECO:0000256" key="2">
    <source>
        <dbReference type="SAM" id="Coils"/>
    </source>
</evidence>
<gene>
    <name evidence="3" type="ORF">CTAYLR_009844</name>
</gene>
<dbReference type="PANTHER" id="PTHR23084:SF263">
    <property type="entry name" value="MORN REPEAT-CONTAINING PROTEIN 1"/>
    <property type="match status" value="1"/>
</dbReference>
<dbReference type="EMBL" id="JAQMWT010000615">
    <property type="protein sequence ID" value="KAJ8598933.1"/>
    <property type="molecule type" value="Genomic_DNA"/>
</dbReference>
<keyword evidence="4" id="KW-1185">Reference proteome</keyword>
<dbReference type="PANTHER" id="PTHR23084">
    <property type="entry name" value="PHOSPHATIDYLINOSITOL-4-PHOSPHATE 5-KINASE RELATED"/>
    <property type="match status" value="1"/>
</dbReference>
<evidence type="ECO:0000313" key="3">
    <source>
        <dbReference type="EMBL" id="KAJ8598933.1"/>
    </source>
</evidence>
<keyword evidence="1" id="KW-0677">Repeat</keyword>
<accession>A0AAD7XGY9</accession>
<protein>
    <submittedName>
        <fullName evidence="3">Uncharacterized protein</fullName>
    </submittedName>
</protein>
<evidence type="ECO:0000256" key="1">
    <source>
        <dbReference type="ARBA" id="ARBA00022737"/>
    </source>
</evidence>
<comment type="caution">
    <text evidence="3">The sequence shown here is derived from an EMBL/GenBank/DDBJ whole genome shotgun (WGS) entry which is preliminary data.</text>
</comment>
<dbReference type="InterPro" id="IPR003409">
    <property type="entry name" value="MORN"/>
</dbReference>
<dbReference type="SMART" id="SM00698">
    <property type="entry name" value="MORN"/>
    <property type="match status" value="7"/>
</dbReference>
<feature type="coiled-coil region" evidence="2">
    <location>
        <begin position="216"/>
        <end position="243"/>
    </location>
</feature>
<name>A0AAD7XGY9_9STRA</name>
<dbReference type="AlphaFoldDB" id="A0AAD7XGY9"/>
<evidence type="ECO:0000313" key="4">
    <source>
        <dbReference type="Proteomes" id="UP001230188"/>
    </source>
</evidence>
<keyword evidence="2" id="KW-0175">Coiled coil</keyword>
<dbReference type="Proteomes" id="UP001230188">
    <property type="component" value="Unassembled WGS sequence"/>
</dbReference>
<dbReference type="Gene3D" id="2.20.110.10">
    <property type="entry name" value="Histone H3 K4-specific methyltransferase SET7/9 N-terminal domain"/>
    <property type="match status" value="1"/>
</dbReference>
<reference evidence="3" key="1">
    <citation type="submission" date="2023-01" db="EMBL/GenBank/DDBJ databases">
        <title>Metagenome sequencing of chrysophaentin producing Chrysophaeum taylorii.</title>
        <authorList>
            <person name="Davison J."/>
            <person name="Bewley C."/>
        </authorList>
    </citation>
    <scope>NUCLEOTIDE SEQUENCE</scope>
    <source>
        <strain evidence="3">NIES-1699</strain>
    </source>
</reference>
<dbReference type="Pfam" id="PF02493">
    <property type="entry name" value="MORN"/>
    <property type="match status" value="6"/>
</dbReference>
<organism evidence="3 4">
    <name type="scientific">Chrysophaeum taylorii</name>
    <dbReference type="NCBI Taxonomy" id="2483200"/>
    <lineage>
        <taxon>Eukaryota</taxon>
        <taxon>Sar</taxon>
        <taxon>Stramenopiles</taxon>
        <taxon>Ochrophyta</taxon>
        <taxon>Pelagophyceae</taxon>
        <taxon>Pelagomonadales</taxon>
        <taxon>Pelagomonadaceae</taxon>
        <taxon>Chrysophaeum</taxon>
    </lineage>
</organism>
<sequence>MDPEVAMRSRVIDKNETKDTLKAFDRRQREKQAWHNEKIYFEIQNENGEWTHRFRLPRRQCQPDELQRCVEQRDPFTISYLMNKQTHEVIHLEEAIGKCQPHNRYVLVPRQERDIFDAAGSDHYEGTLVLLMENVPDYDDRNEHKVEAIDLREWIMFGLQEEDNRVQRAVGFVGAVEEEIETLVKNMKLVPFMAILDAKGKPLPDNEADAEREIKYQELLAEKEVMEKRLEKAKHKAQEAIAARDRTRVVLTPAEGNTWYVSFDTQLEYWASNKTDWDGIKLAVGHVIGDEYLPPFAGRGSVPDGSKDYLPDYTPYVVNMQTVRFRRVEQGFGIFKALPSERKFEYYHGQFKEGKRQGAGVEYSDQGVYTGMFYRDQKRGGRMDFANGDTFVGALDAPSYLPSSKLRDNPYARGVFQGHGKMMFADGSVYEGSFTDGRITGEGRYVSEIETLEGSFEAGRLRRGKLRNVVEEYDGELQGGIYHGRGTLKTRISTYDGVFEHGLKWGRGIERYHDVKADSYEGFYILGERFGHGVLRYSKSKKYEGRWFLGLARTLGVLNSYFTYHKEDIASISRHEQRRHSRDMARWKKHRDLDREFRAEIIRRKCGVFRQQQAHAKSLTRRDEGPTAHATVAHRELRRLRLQELVEANKLSAKEAKRMATHNDFGDAVSRVNDAAQSDEERIVAQSNLSAAIQSEFEELEERWNTLQLEPCLDKARQNIVWREQKVKQELKPGALGDIIL</sequence>
<dbReference type="SUPFAM" id="SSF82185">
    <property type="entry name" value="Histone H3 K4-specific methyltransferase SET7/9 N-terminal domain"/>
    <property type="match status" value="3"/>
</dbReference>
<proteinExistence type="predicted"/>